<evidence type="ECO:0000256" key="6">
    <source>
        <dbReference type="ARBA" id="ARBA00023069"/>
    </source>
</evidence>
<evidence type="ECO:0000256" key="10">
    <source>
        <dbReference type="SAM" id="MobiDB-lite"/>
    </source>
</evidence>
<evidence type="ECO:0008006" key="12">
    <source>
        <dbReference type="Google" id="ProtNLM"/>
    </source>
</evidence>
<dbReference type="EMBL" id="HBGA01106210">
    <property type="protein sequence ID" value="CAD9028373.1"/>
    <property type="molecule type" value="Transcribed_RNA"/>
</dbReference>
<evidence type="ECO:0000256" key="9">
    <source>
        <dbReference type="SAM" id="Coils"/>
    </source>
</evidence>
<evidence type="ECO:0000256" key="4">
    <source>
        <dbReference type="ARBA" id="ARBA00022553"/>
    </source>
</evidence>
<keyword evidence="9" id="KW-0175">Coiled coil</keyword>
<comment type="subcellular location">
    <subcellularLocation>
        <location evidence="1">Cytoplasm</location>
        <location evidence="1">Cytoskeleton</location>
        <location evidence="1">Flagellum axoneme</location>
    </subcellularLocation>
</comment>
<protein>
    <recommendedName>
        <fullName evidence="12">Radial spoke protein 3</fullName>
    </recommendedName>
</protein>
<feature type="compositionally biased region" description="Polar residues" evidence="10">
    <location>
        <begin position="1"/>
        <end position="17"/>
    </location>
</feature>
<evidence type="ECO:0000256" key="3">
    <source>
        <dbReference type="ARBA" id="ARBA00022490"/>
    </source>
</evidence>
<organism evidence="11">
    <name type="scientific">Eutreptiella gymnastica</name>
    <dbReference type="NCBI Taxonomy" id="73025"/>
    <lineage>
        <taxon>Eukaryota</taxon>
        <taxon>Discoba</taxon>
        <taxon>Euglenozoa</taxon>
        <taxon>Euglenida</taxon>
        <taxon>Spirocuta</taxon>
        <taxon>Euglenophyceae</taxon>
        <taxon>Eutreptiales</taxon>
        <taxon>Eutreptiaceae</taxon>
        <taxon>Eutreptiella</taxon>
    </lineage>
</organism>
<dbReference type="AlphaFoldDB" id="A0A7S1J045"/>
<keyword evidence="3" id="KW-0963">Cytoplasm</keyword>
<evidence type="ECO:0000256" key="2">
    <source>
        <dbReference type="ARBA" id="ARBA00006737"/>
    </source>
</evidence>
<feature type="region of interest" description="Disordered" evidence="10">
    <location>
        <begin position="1"/>
        <end position="40"/>
    </location>
</feature>
<evidence type="ECO:0000256" key="1">
    <source>
        <dbReference type="ARBA" id="ARBA00004611"/>
    </source>
</evidence>
<name>A0A7S1J045_9EUGL</name>
<keyword evidence="6" id="KW-0969">Cilium</keyword>
<sequence length="335" mass="39633">MQQQQGRGGYTFNQQPSAIAPSRKKPKYRDPHETIDGGPLATNLMWDKRVVRGNTYAAQVLPLSAQTELAYAEKEAQKQRKKIAAERKRMEEEARHRPATPEAVDGRKHIEIQTETYLEELTDKVEENTVDTQTDPMMDRPPTPLFVPFKTGRDMETQIMDGDLFDFNFEVEPILEVMVGKTLEQAMLEVMQEEELEAMRQQQLQYEQRRKEELMETQRLEAAEQRRYEEKERRKKQEVERLRREKETREKLASRLFATSFLKNIEGQVYARLEDEGWFYDSVEREVETEFFPWLMTRMDAEMENKRKARALVDELIKMASLKAFPLRVQDVEEE</sequence>
<dbReference type="Pfam" id="PF06098">
    <property type="entry name" value="Radial_spoke_3"/>
    <property type="match status" value="1"/>
</dbReference>
<keyword evidence="8" id="KW-0966">Cell projection</keyword>
<dbReference type="PANTHER" id="PTHR21648">
    <property type="entry name" value="FLAGELLAR RADIAL SPOKE PROTEIN 3"/>
    <property type="match status" value="1"/>
</dbReference>
<keyword evidence="4" id="KW-0597">Phosphoprotein</keyword>
<keyword evidence="7" id="KW-0206">Cytoskeleton</keyword>
<proteinExistence type="inferred from homology"/>
<comment type="similarity">
    <text evidence="2">Belongs to the flagellar radial spoke RSP3 family.</text>
</comment>
<feature type="coiled-coil region" evidence="9">
    <location>
        <begin position="196"/>
        <end position="255"/>
    </location>
</feature>
<evidence type="ECO:0000313" key="11">
    <source>
        <dbReference type="EMBL" id="CAD9028373.1"/>
    </source>
</evidence>
<gene>
    <name evidence="11" type="ORF">EGYM00392_LOCUS39508</name>
</gene>
<evidence type="ECO:0000256" key="5">
    <source>
        <dbReference type="ARBA" id="ARBA00022846"/>
    </source>
</evidence>
<dbReference type="InterPro" id="IPR009290">
    <property type="entry name" value="Radial_spoke_3"/>
</dbReference>
<keyword evidence="5" id="KW-0282">Flagellum</keyword>
<evidence type="ECO:0000256" key="8">
    <source>
        <dbReference type="ARBA" id="ARBA00023273"/>
    </source>
</evidence>
<dbReference type="PANTHER" id="PTHR21648:SF0">
    <property type="entry name" value="RADIAL SPOKE HEAD PROTEIN 3 HOMOLOG"/>
    <property type="match status" value="1"/>
</dbReference>
<reference evidence="11" key="1">
    <citation type="submission" date="2021-01" db="EMBL/GenBank/DDBJ databases">
        <authorList>
            <person name="Corre E."/>
            <person name="Pelletier E."/>
            <person name="Niang G."/>
            <person name="Scheremetjew M."/>
            <person name="Finn R."/>
            <person name="Kale V."/>
            <person name="Holt S."/>
            <person name="Cochrane G."/>
            <person name="Meng A."/>
            <person name="Brown T."/>
            <person name="Cohen L."/>
        </authorList>
    </citation>
    <scope>NUCLEOTIDE SEQUENCE</scope>
    <source>
        <strain evidence="11">NIES-381</strain>
    </source>
</reference>
<dbReference type="GO" id="GO:0005929">
    <property type="term" value="C:cilium"/>
    <property type="evidence" value="ECO:0007669"/>
    <property type="project" value="TreeGrafter"/>
</dbReference>
<accession>A0A7S1J045</accession>
<evidence type="ECO:0000256" key="7">
    <source>
        <dbReference type="ARBA" id="ARBA00023212"/>
    </source>
</evidence>